<keyword evidence="1" id="KW-0472">Membrane</keyword>
<keyword evidence="4" id="KW-1185">Reference proteome</keyword>
<protein>
    <submittedName>
        <fullName evidence="2">Uncharacterized protein</fullName>
    </submittedName>
</protein>
<dbReference type="AlphaFoldDB" id="A0A814QVT8"/>
<feature type="transmembrane region" description="Helical" evidence="1">
    <location>
        <begin position="33"/>
        <end position="51"/>
    </location>
</feature>
<evidence type="ECO:0000313" key="5">
    <source>
        <dbReference type="Proteomes" id="UP000663877"/>
    </source>
</evidence>
<keyword evidence="1" id="KW-1133">Transmembrane helix</keyword>
<evidence type="ECO:0000256" key="1">
    <source>
        <dbReference type="SAM" id="Phobius"/>
    </source>
</evidence>
<dbReference type="Proteomes" id="UP000663877">
    <property type="component" value="Unassembled WGS sequence"/>
</dbReference>
<comment type="caution">
    <text evidence="2">The sequence shown here is derived from an EMBL/GenBank/DDBJ whole genome shotgun (WGS) entry which is preliminary data.</text>
</comment>
<dbReference type="EMBL" id="CAJNOM010000151">
    <property type="protein sequence ID" value="CAF1145448.1"/>
    <property type="molecule type" value="Genomic_DNA"/>
</dbReference>
<accession>A0A814QVT8</accession>
<organism evidence="2 5">
    <name type="scientific">Adineta steineri</name>
    <dbReference type="NCBI Taxonomy" id="433720"/>
    <lineage>
        <taxon>Eukaryota</taxon>
        <taxon>Metazoa</taxon>
        <taxon>Spiralia</taxon>
        <taxon>Gnathifera</taxon>
        <taxon>Rotifera</taxon>
        <taxon>Eurotatoria</taxon>
        <taxon>Bdelloidea</taxon>
        <taxon>Adinetida</taxon>
        <taxon>Adinetidae</taxon>
        <taxon>Adineta</taxon>
    </lineage>
</organism>
<keyword evidence="1" id="KW-0812">Transmembrane</keyword>
<feature type="transmembrane region" description="Helical" evidence="1">
    <location>
        <begin position="229"/>
        <end position="249"/>
    </location>
</feature>
<evidence type="ECO:0000313" key="3">
    <source>
        <dbReference type="EMBL" id="CAF1145448.1"/>
    </source>
</evidence>
<feature type="transmembrane region" description="Helical" evidence="1">
    <location>
        <begin position="102"/>
        <end position="124"/>
    </location>
</feature>
<name>A0A814QVT8_9BILA</name>
<reference evidence="2" key="1">
    <citation type="submission" date="2021-02" db="EMBL/GenBank/DDBJ databases">
        <authorList>
            <person name="Nowell W R."/>
        </authorList>
    </citation>
    <scope>NUCLEOTIDE SEQUENCE</scope>
</reference>
<sequence>MSIFESTSNLSLGQAIYISRSTTQIIESVYDKITYGVYSIILILSVIQTFWKNKRINHLLSSIIEAYSDGKFESHQVCLRQQIVTCYRYDKRFSHIPHPNRIMLFITAIHIQLLMYIAVTTLLIRTTILVNDCKSLQFPLEVLQCQNNQDPCPSNGTETAIQCTYYSFEMTNIITMVTSVISWHYGLRYFAVKLIRFIRWTLFHNNDRPRKLFCRCCRATTRRLRCIMYVDYTILWIYLLTTAVLGFAYNISIFQIPVASFGPAWTPILMTVDRIFTLNTALVPEFLQNWLDVTANGEVLPVLESKGLLLNDAEPLIYLTAKKNKTSASSTNKLCHSNIVE</sequence>
<dbReference type="EMBL" id="CAJNOI010000144">
    <property type="protein sequence ID" value="CAF1125773.1"/>
    <property type="molecule type" value="Genomic_DNA"/>
</dbReference>
<gene>
    <name evidence="2" type="ORF">BJG266_LOCUS22716</name>
    <name evidence="3" type="ORF">QVE165_LOCUS22718</name>
</gene>
<proteinExistence type="predicted"/>
<evidence type="ECO:0000313" key="2">
    <source>
        <dbReference type="EMBL" id="CAF1125773.1"/>
    </source>
</evidence>
<dbReference type="Proteomes" id="UP000663832">
    <property type="component" value="Unassembled WGS sequence"/>
</dbReference>
<dbReference type="OrthoDB" id="10028140at2759"/>
<evidence type="ECO:0000313" key="4">
    <source>
        <dbReference type="Proteomes" id="UP000663832"/>
    </source>
</evidence>